<feature type="domain" description="Immunoglobulin" evidence="7">
    <location>
        <begin position="26"/>
        <end position="124"/>
    </location>
</feature>
<evidence type="ECO:0000256" key="3">
    <source>
        <dbReference type="ARBA" id="ARBA00023136"/>
    </source>
</evidence>
<keyword evidence="4" id="KW-0325">Glycoprotein</keyword>
<protein>
    <recommendedName>
        <fullName evidence="7">Immunoglobulin domain-containing protein</fullName>
    </recommendedName>
</protein>
<dbReference type="InterPro" id="IPR036179">
    <property type="entry name" value="Ig-like_dom_sf"/>
</dbReference>
<evidence type="ECO:0000256" key="5">
    <source>
        <dbReference type="SAM" id="Phobius"/>
    </source>
</evidence>
<evidence type="ECO:0000256" key="4">
    <source>
        <dbReference type="ARBA" id="ARBA00023180"/>
    </source>
</evidence>
<evidence type="ECO:0000313" key="8">
    <source>
        <dbReference type="EMBL" id="KAG8560174.1"/>
    </source>
</evidence>
<dbReference type="Proteomes" id="UP000824782">
    <property type="component" value="Unassembled WGS sequence"/>
</dbReference>
<organism evidence="8 9">
    <name type="scientific">Engystomops pustulosus</name>
    <name type="common">Tungara frog</name>
    <name type="synonym">Physalaemus pustulosus</name>
    <dbReference type="NCBI Taxonomy" id="76066"/>
    <lineage>
        <taxon>Eukaryota</taxon>
        <taxon>Metazoa</taxon>
        <taxon>Chordata</taxon>
        <taxon>Craniata</taxon>
        <taxon>Vertebrata</taxon>
        <taxon>Euteleostomi</taxon>
        <taxon>Amphibia</taxon>
        <taxon>Batrachia</taxon>
        <taxon>Anura</taxon>
        <taxon>Neobatrachia</taxon>
        <taxon>Hyloidea</taxon>
        <taxon>Leptodactylidae</taxon>
        <taxon>Leiuperinae</taxon>
        <taxon>Engystomops</taxon>
    </lineage>
</organism>
<dbReference type="AlphaFoldDB" id="A0AAV7AJF5"/>
<keyword evidence="5" id="KW-1133">Transmembrane helix</keyword>
<keyword evidence="5" id="KW-0812">Transmembrane</keyword>
<dbReference type="GO" id="GO:0016020">
    <property type="term" value="C:membrane"/>
    <property type="evidence" value="ECO:0007669"/>
    <property type="project" value="UniProtKB-SubCell"/>
</dbReference>
<gene>
    <name evidence="8" type="ORF">GDO81_014826</name>
</gene>
<evidence type="ECO:0000259" key="7">
    <source>
        <dbReference type="SMART" id="SM00409"/>
    </source>
</evidence>
<dbReference type="Gene3D" id="2.60.40.10">
    <property type="entry name" value="Immunoglobulins"/>
    <property type="match status" value="2"/>
</dbReference>
<comment type="caution">
    <text evidence="8">The sequence shown here is derived from an EMBL/GenBank/DDBJ whole genome shotgun (WGS) entry which is preliminary data.</text>
</comment>
<evidence type="ECO:0000256" key="1">
    <source>
        <dbReference type="ARBA" id="ARBA00004370"/>
    </source>
</evidence>
<comment type="subcellular location">
    <subcellularLocation>
        <location evidence="1">Membrane</location>
    </subcellularLocation>
</comment>
<feature type="transmembrane region" description="Helical" evidence="5">
    <location>
        <begin position="233"/>
        <end position="256"/>
    </location>
</feature>
<dbReference type="InterPro" id="IPR013783">
    <property type="entry name" value="Ig-like_fold"/>
</dbReference>
<evidence type="ECO:0000313" key="9">
    <source>
        <dbReference type="Proteomes" id="UP000824782"/>
    </source>
</evidence>
<feature type="chain" id="PRO_5043327969" description="Immunoglobulin domain-containing protein" evidence="6">
    <location>
        <begin position="20"/>
        <end position="259"/>
    </location>
</feature>
<dbReference type="EMBL" id="WNYA01000007">
    <property type="protein sequence ID" value="KAG8560174.1"/>
    <property type="molecule type" value="Genomic_DNA"/>
</dbReference>
<keyword evidence="9" id="KW-1185">Reference proteome</keyword>
<dbReference type="InterPro" id="IPR003599">
    <property type="entry name" value="Ig_sub"/>
</dbReference>
<feature type="domain" description="Immunoglobulin" evidence="7">
    <location>
        <begin position="129"/>
        <end position="224"/>
    </location>
</feature>
<feature type="signal peptide" evidence="6">
    <location>
        <begin position="1"/>
        <end position="19"/>
    </location>
</feature>
<dbReference type="PANTHER" id="PTHR12080:SF55">
    <property type="entry name" value="LYMPHOCYTE FUNCTION-ASSOCIATED ANTIGEN 3"/>
    <property type="match status" value="1"/>
</dbReference>
<evidence type="ECO:0000256" key="6">
    <source>
        <dbReference type="SAM" id="SignalP"/>
    </source>
</evidence>
<accession>A0AAV7AJF5</accession>
<proteinExistence type="predicted"/>
<evidence type="ECO:0000256" key="2">
    <source>
        <dbReference type="ARBA" id="ARBA00022729"/>
    </source>
</evidence>
<name>A0AAV7AJF5_ENGPU</name>
<reference evidence="8" key="1">
    <citation type="thesis" date="2020" institute="ProQuest LLC" country="789 East Eisenhower Parkway, Ann Arbor, MI, USA">
        <title>Comparative Genomics and Chromosome Evolution.</title>
        <authorList>
            <person name="Mudd A.B."/>
        </authorList>
    </citation>
    <scope>NUCLEOTIDE SEQUENCE</scope>
    <source>
        <strain evidence="8">237g6f4</strain>
        <tissue evidence="8">Blood</tissue>
    </source>
</reference>
<keyword evidence="3 5" id="KW-0472">Membrane</keyword>
<sequence length="259" mass="28510">MRNLSCWLILLLHLQFIVPEKNCKKSQPVFAAHGETVTLQVTVVEAKQIKQIFWVTSRGVHIATSQPNNPLEIREEFYEGRLIAFSDGSLIIKDPKMEDSGIIKATIYLLDGEDCSETYNLTVFGKCENLEVHVSTGRNVTLNVKELNIAKVMWEGPRGVIFATTKPGGYIDPQESRYNERLAGSHDGSLTILKVSAPDQGIYRAFVFTPDGVGCVCVYTVSLAEGRSSTSSSITVCVMTGIVCGLAALISMYVTLHFI</sequence>
<keyword evidence="2 6" id="KW-0732">Signal</keyword>
<dbReference type="SMART" id="SM00409">
    <property type="entry name" value="IG"/>
    <property type="match status" value="2"/>
</dbReference>
<dbReference type="SUPFAM" id="SSF48726">
    <property type="entry name" value="Immunoglobulin"/>
    <property type="match status" value="2"/>
</dbReference>
<dbReference type="InterPro" id="IPR015631">
    <property type="entry name" value="CD2/SLAM_rcpt"/>
</dbReference>
<dbReference type="PANTHER" id="PTHR12080">
    <property type="entry name" value="SIGNALING LYMPHOCYTIC ACTIVATION MOLECULE"/>
    <property type="match status" value="1"/>
</dbReference>